<evidence type="ECO:0000256" key="3">
    <source>
        <dbReference type="ARBA" id="ARBA00022578"/>
    </source>
</evidence>
<feature type="domain" description="Transposase InsH N-terminal" evidence="8">
    <location>
        <begin position="17"/>
        <end position="115"/>
    </location>
</feature>
<evidence type="ECO:0000256" key="5">
    <source>
        <dbReference type="ARBA" id="ARBA00023172"/>
    </source>
</evidence>
<feature type="region of interest" description="Disordered" evidence="6">
    <location>
        <begin position="162"/>
        <end position="204"/>
    </location>
</feature>
<evidence type="ECO:0000256" key="2">
    <source>
        <dbReference type="ARBA" id="ARBA00010075"/>
    </source>
</evidence>
<name>A0A5C1DED6_9NEIS</name>
<comment type="similarity">
    <text evidence="2">Belongs to the transposase 11 family.</text>
</comment>
<accession>A0A5C1DED6</accession>
<evidence type="ECO:0000313" key="10">
    <source>
        <dbReference type="Proteomes" id="UP000322079"/>
    </source>
</evidence>
<evidence type="ECO:0000313" key="9">
    <source>
        <dbReference type="EMBL" id="QEL55135.1"/>
    </source>
</evidence>
<keyword evidence="4" id="KW-0238">DNA-binding</keyword>
<feature type="compositionally biased region" description="Basic and acidic residues" evidence="6">
    <location>
        <begin position="175"/>
        <end position="199"/>
    </location>
</feature>
<proteinExistence type="inferred from homology"/>
<dbReference type="PANTHER" id="PTHR35604:SF2">
    <property type="entry name" value="TRANSPOSASE INSH FOR INSERTION SEQUENCE ELEMENT IS5A-RELATED"/>
    <property type="match status" value="1"/>
</dbReference>
<evidence type="ECO:0000259" key="8">
    <source>
        <dbReference type="Pfam" id="PF05598"/>
    </source>
</evidence>
<dbReference type="InterPro" id="IPR047959">
    <property type="entry name" value="Transpos_IS5"/>
</dbReference>
<sequence>MRGVRNDTQTNLFSYIQLEDRIPANHPLRKIRQMVDLVLGSMNDVFDGLYSRVGRPSIPPEHLLRASLLQVLYTIRSERLLVEQLDYNLLFRWFVGLSADARVWDHSTFSQNRDRLFTEDVARAFFIRVRSLAEWGKLTSDEHFSVDGTLIDAWASHKSFVRKDDDTSPPAGRNPDVDFRGEKRSNQTHQSRTDPEARLARKSAGDASRLCHMAHILTENRNGLVVDVSVSEVNGHAENVEALNLLLRNAKKGSTVGADKGYDTPAFVNGCRGLGITPHVARKRVGSAIDSRTTRHEGYAISQRRRKRIEECFGWLKTVGGLRKTKLIGRAKLAGQTFLAFATYNLIRMGSLSGCWGGSHV</sequence>
<evidence type="ECO:0000256" key="6">
    <source>
        <dbReference type="SAM" id="MobiDB-lite"/>
    </source>
</evidence>
<dbReference type="Pfam" id="PF01609">
    <property type="entry name" value="DDE_Tnp_1"/>
    <property type="match status" value="1"/>
</dbReference>
<dbReference type="AlphaFoldDB" id="A0A5C1DED6"/>
<dbReference type="KEGG" id="chrm:FYK34_05920"/>
<dbReference type="NCBIfam" id="NF033581">
    <property type="entry name" value="transpos_IS5_4"/>
    <property type="match status" value="1"/>
</dbReference>
<dbReference type="PANTHER" id="PTHR35604">
    <property type="entry name" value="TRANSPOSASE INSH FOR INSERTION SEQUENCE ELEMENT IS5A-RELATED"/>
    <property type="match status" value="1"/>
</dbReference>
<dbReference type="RefSeq" id="WP_149295505.1">
    <property type="nucleotide sequence ID" value="NZ_CP043473.1"/>
</dbReference>
<reference evidence="9 10" key="1">
    <citation type="submission" date="2019-08" db="EMBL/GenBank/DDBJ databases">
        <title>Chromobacterium paludis, a novel bacterium isolated from a Maryland marsh pond.</title>
        <authorList>
            <person name="Blackburn M.B."/>
            <person name="Gundersen-Rindal D.E."/>
        </authorList>
    </citation>
    <scope>NUCLEOTIDE SEQUENCE [LARGE SCALE GENOMIC DNA]</scope>
    <source>
        <strain evidence="10">IIBBL 257-1</strain>
    </source>
</reference>
<evidence type="ECO:0000256" key="4">
    <source>
        <dbReference type="ARBA" id="ARBA00023125"/>
    </source>
</evidence>
<dbReference type="GO" id="GO:0003677">
    <property type="term" value="F:DNA binding"/>
    <property type="evidence" value="ECO:0007669"/>
    <property type="project" value="UniProtKB-KW"/>
</dbReference>
<dbReference type="GO" id="GO:0006313">
    <property type="term" value="P:DNA transposition"/>
    <property type="evidence" value="ECO:0007669"/>
    <property type="project" value="InterPro"/>
</dbReference>
<keyword evidence="10" id="KW-1185">Reference proteome</keyword>
<gene>
    <name evidence="9" type="ORF">FYK34_05920</name>
</gene>
<comment type="function">
    <text evidence="1">Involved in the transposition of the insertion sequence IS5.</text>
</comment>
<evidence type="ECO:0000259" key="7">
    <source>
        <dbReference type="Pfam" id="PF01609"/>
    </source>
</evidence>
<dbReference type="GO" id="GO:0004803">
    <property type="term" value="F:transposase activity"/>
    <property type="evidence" value="ECO:0007669"/>
    <property type="project" value="InterPro"/>
</dbReference>
<dbReference type="Proteomes" id="UP000322079">
    <property type="component" value="Chromosome"/>
</dbReference>
<dbReference type="Pfam" id="PF05598">
    <property type="entry name" value="DUF772"/>
    <property type="match status" value="1"/>
</dbReference>
<dbReference type="InterPro" id="IPR002559">
    <property type="entry name" value="Transposase_11"/>
</dbReference>
<protein>
    <submittedName>
        <fullName evidence="9">IS5 family transposase</fullName>
    </submittedName>
</protein>
<dbReference type="EMBL" id="CP043473">
    <property type="protein sequence ID" value="QEL55135.1"/>
    <property type="molecule type" value="Genomic_DNA"/>
</dbReference>
<organism evidence="9 10">
    <name type="scientific">Chromobacterium paludis</name>
    <dbReference type="NCBI Taxonomy" id="2605945"/>
    <lineage>
        <taxon>Bacteria</taxon>
        <taxon>Pseudomonadati</taxon>
        <taxon>Pseudomonadota</taxon>
        <taxon>Betaproteobacteria</taxon>
        <taxon>Neisseriales</taxon>
        <taxon>Chromobacteriaceae</taxon>
        <taxon>Chromobacterium</taxon>
    </lineage>
</organism>
<keyword evidence="3" id="KW-0815">Transposition</keyword>
<keyword evidence="5" id="KW-0233">DNA recombination</keyword>
<feature type="domain" description="Transposase IS4-like" evidence="7">
    <location>
        <begin position="202"/>
        <end position="346"/>
    </location>
</feature>
<evidence type="ECO:0000256" key="1">
    <source>
        <dbReference type="ARBA" id="ARBA00003544"/>
    </source>
</evidence>
<dbReference type="InterPro" id="IPR008490">
    <property type="entry name" value="Transposase_InsH_N"/>
</dbReference>